<dbReference type="SUPFAM" id="SSF50443">
    <property type="entry name" value="FucI/AraA C-terminal domain-like"/>
    <property type="match status" value="1"/>
</dbReference>
<keyword evidence="6" id="KW-1185">Reference proteome</keyword>
<keyword evidence="3" id="KW-0119">Carbohydrate metabolism</keyword>
<reference evidence="6" key="1">
    <citation type="journal article" date="2019" name="Int. J. Syst. Evol. Microbiol.">
        <title>The Global Catalogue of Microorganisms (GCM) 10K type strain sequencing project: providing services to taxonomists for standard genome sequencing and annotation.</title>
        <authorList>
            <consortium name="The Broad Institute Genomics Platform"/>
            <consortium name="The Broad Institute Genome Sequencing Center for Infectious Disease"/>
            <person name="Wu L."/>
            <person name="Ma J."/>
        </authorList>
    </citation>
    <scope>NUCLEOTIDE SEQUENCE [LARGE SCALE GENOMIC DNA]</scope>
    <source>
        <strain evidence="6">CGMCC 4.7405</strain>
    </source>
</reference>
<evidence type="ECO:0000256" key="2">
    <source>
        <dbReference type="ARBA" id="ARBA00023235"/>
    </source>
</evidence>
<dbReference type="InterPro" id="IPR024664">
    <property type="entry name" value="Ara_Isoase_C"/>
</dbReference>
<evidence type="ECO:0000313" key="5">
    <source>
        <dbReference type="EMBL" id="MFC3898342.1"/>
    </source>
</evidence>
<gene>
    <name evidence="5" type="ORF">ACFOWZ_43330</name>
</gene>
<evidence type="ECO:0000259" key="4">
    <source>
        <dbReference type="Pfam" id="PF11762"/>
    </source>
</evidence>
<comment type="caution">
    <text evidence="5">The sequence shown here is derived from an EMBL/GenBank/DDBJ whole genome shotgun (WGS) entry which is preliminary data.</text>
</comment>
<dbReference type="InterPro" id="IPR004216">
    <property type="entry name" value="Fuc/Ara_isomerase_C"/>
</dbReference>
<sequence>SAECWLTAGGPHHTVMTHAVGSETLHDFATMAATELVLIDSSTTPAQFGDRLRWNAAYHRLAAGIR</sequence>
<name>A0ABV8C8D8_9PSEU</name>
<organism evidence="5 6">
    <name type="scientific">Lentzea rhizosphaerae</name>
    <dbReference type="NCBI Taxonomy" id="2041025"/>
    <lineage>
        <taxon>Bacteria</taxon>
        <taxon>Bacillati</taxon>
        <taxon>Actinomycetota</taxon>
        <taxon>Actinomycetes</taxon>
        <taxon>Pseudonocardiales</taxon>
        <taxon>Pseudonocardiaceae</taxon>
        <taxon>Lentzea</taxon>
    </lineage>
</organism>
<feature type="domain" description="L-arabinose isomerase C-terminal" evidence="4">
    <location>
        <begin position="1"/>
        <end position="35"/>
    </location>
</feature>
<proteinExistence type="predicted"/>
<keyword evidence="1" id="KW-0054">Arabinose catabolism</keyword>
<evidence type="ECO:0000313" key="6">
    <source>
        <dbReference type="Proteomes" id="UP001595690"/>
    </source>
</evidence>
<dbReference type="GO" id="GO:0016853">
    <property type="term" value="F:isomerase activity"/>
    <property type="evidence" value="ECO:0007669"/>
    <property type="project" value="UniProtKB-KW"/>
</dbReference>
<dbReference type="InterPro" id="IPR003762">
    <property type="entry name" value="Lara_isomerase"/>
</dbReference>
<dbReference type="PANTHER" id="PTHR38464:SF1">
    <property type="entry name" value="L-ARABINOSE ISOMERASE"/>
    <property type="match status" value="1"/>
</dbReference>
<evidence type="ECO:0000256" key="1">
    <source>
        <dbReference type="ARBA" id="ARBA00022935"/>
    </source>
</evidence>
<dbReference type="Pfam" id="PF11762">
    <property type="entry name" value="Arabinose_Iso_C"/>
    <property type="match status" value="1"/>
</dbReference>
<feature type="non-terminal residue" evidence="5">
    <location>
        <position position="1"/>
    </location>
</feature>
<keyword evidence="2 5" id="KW-0413">Isomerase</keyword>
<evidence type="ECO:0000256" key="3">
    <source>
        <dbReference type="ARBA" id="ARBA00023277"/>
    </source>
</evidence>
<dbReference type="Proteomes" id="UP001595690">
    <property type="component" value="Unassembled WGS sequence"/>
</dbReference>
<dbReference type="EMBL" id="JBHRZI010000049">
    <property type="protein sequence ID" value="MFC3898342.1"/>
    <property type="molecule type" value="Genomic_DNA"/>
</dbReference>
<accession>A0ABV8C8D8</accession>
<protein>
    <submittedName>
        <fullName evidence="5">L-arabinose isomerase</fullName>
    </submittedName>
</protein>
<dbReference type="PANTHER" id="PTHR38464">
    <property type="entry name" value="L-ARABINOSE ISOMERASE"/>
    <property type="match status" value="1"/>
</dbReference>